<keyword evidence="2" id="KW-1185">Reference proteome</keyword>
<dbReference type="Proteomes" id="UP001062846">
    <property type="component" value="Chromosome 10"/>
</dbReference>
<organism evidence="1 2">
    <name type="scientific">Rhododendron molle</name>
    <name type="common">Chinese azalea</name>
    <name type="synonym">Azalea mollis</name>
    <dbReference type="NCBI Taxonomy" id="49168"/>
    <lineage>
        <taxon>Eukaryota</taxon>
        <taxon>Viridiplantae</taxon>
        <taxon>Streptophyta</taxon>
        <taxon>Embryophyta</taxon>
        <taxon>Tracheophyta</taxon>
        <taxon>Spermatophyta</taxon>
        <taxon>Magnoliopsida</taxon>
        <taxon>eudicotyledons</taxon>
        <taxon>Gunneridae</taxon>
        <taxon>Pentapetalae</taxon>
        <taxon>asterids</taxon>
        <taxon>Ericales</taxon>
        <taxon>Ericaceae</taxon>
        <taxon>Ericoideae</taxon>
        <taxon>Rhodoreae</taxon>
        <taxon>Rhododendron</taxon>
    </lineage>
</organism>
<dbReference type="EMBL" id="CM046397">
    <property type="protein sequence ID" value="KAI8534122.1"/>
    <property type="molecule type" value="Genomic_DNA"/>
</dbReference>
<evidence type="ECO:0000313" key="1">
    <source>
        <dbReference type="EMBL" id="KAI8534122.1"/>
    </source>
</evidence>
<proteinExistence type="predicted"/>
<protein>
    <submittedName>
        <fullName evidence="1">Uncharacterized protein</fullName>
    </submittedName>
</protein>
<sequence>MGQAEKQRETNNPRDLIQTLNFSNFPRKFEESVVTTEDDEESIELSLGLSLNGRFGVDPQREKILSRSSSVSAFIFTNEKQGNENRVCVGQGLMRTCSLPAEGEEEWRKRKEAQTARRMEAKRKRVEKLRNLKSQGSVESSFGESLKSQGKLEGIVVPPIPSSQGSVGSIGSGSSGLCESGCQPNQGMNGCTEARSPASVHSLPKQNDQKQVVTPTVQSADFVGAAMESPSVKLAVDNAEATEIMRNMLVDMPCVSTRGFGPNGKRVEGFLYRYRKGEQVRIVCVCHGSFLSPAEFVKHAGGGDVSHPLKHIVVSPSPLL</sequence>
<gene>
    <name evidence="1" type="ORF">RHMOL_Rhmol10G0064000</name>
</gene>
<accession>A0ACC0M0J6</accession>
<name>A0ACC0M0J6_RHOML</name>
<comment type="caution">
    <text evidence="1">The sequence shown here is derived from an EMBL/GenBank/DDBJ whole genome shotgun (WGS) entry which is preliminary data.</text>
</comment>
<reference evidence="1" key="1">
    <citation type="submission" date="2022-02" db="EMBL/GenBank/DDBJ databases">
        <title>Plant Genome Project.</title>
        <authorList>
            <person name="Zhang R.-G."/>
        </authorList>
    </citation>
    <scope>NUCLEOTIDE SEQUENCE</scope>
    <source>
        <strain evidence="1">AT1</strain>
    </source>
</reference>
<evidence type="ECO:0000313" key="2">
    <source>
        <dbReference type="Proteomes" id="UP001062846"/>
    </source>
</evidence>